<dbReference type="PANTHER" id="PTHR43615">
    <property type="entry name" value="PHOSPHOENOLPYRUVATE SYNTHASE-RELATED"/>
    <property type="match status" value="1"/>
</dbReference>
<evidence type="ECO:0000259" key="3">
    <source>
        <dbReference type="Pfam" id="PF01326"/>
    </source>
</evidence>
<dbReference type="SUPFAM" id="SSF52009">
    <property type="entry name" value="Phosphohistidine domain"/>
    <property type="match status" value="1"/>
</dbReference>
<evidence type="ECO:0000259" key="2">
    <source>
        <dbReference type="Pfam" id="PF00391"/>
    </source>
</evidence>
<dbReference type="Pfam" id="PF01326">
    <property type="entry name" value="PPDK_N"/>
    <property type="match status" value="2"/>
</dbReference>
<evidence type="ECO:0000313" key="5">
    <source>
        <dbReference type="Proteomes" id="UP000598217"/>
    </source>
</evidence>
<dbReference type="InterPro" id="IPR036637">
    <property type="entry name" value="Phosphohistidine_dom_sf"/>
</dbReference>
<dbReference type="InterPro" id="IPR051549">
    <property type="entry name" value="PEP_Utilizing_Enz"/>
</dbReference>
<dbReference type="EC" id="2.7.9.2" evidence="4"/>
<dbReference type="Proteomes" id="UP000598217">
    <property type="component" value="Unassembled WGS sequence"/>
</dbReference>
<feature type="domain" description="Pyruvate phosphate dikinase AMP/ATP-binding" evidence="3">
    <location>
        <begin position="208"/>
        <end position="254"/>
    </location>
</feature>
<dbReference type="GO" id="GO:0008986">
    <property type="term" value="F:pyruvate, water dikinase activity"/>
    <property type="evidence" value="ECO:0007669"/>
    <property type="project" value="UniProtKB-EC"/>
</dbReference>
<dbReference type="Pfam" id="PF00391">
    <property type="entry name" value="PEP-utilizers"/>
    <property type="match status" value="1"/>
</dbReference>
<accession>A0ABR9HAX1</accession>
<comment type="caution">
    <text evidence="4">The sequence shown here is derived from an EMBL/GenBank/DDBJ whole genome shotgun (WGS) entry which is preliminary data.</text>
</comment>
<dbReference type="Gene3D" id="3.30.1490.20">
    <property type="entry name" value="ATP-grasp fold, A domain"/>
    <property type="match status" value="2"/>
</dbReference>
<feature type="domain" description="Pyruvate phosphate dikinase AMP/ATP-binding" evidence="3">
    <location>
        <begin position="64"/>
        <end position="197"/>
    </location>
</feature>
<dbReference type="EMBL" id="JADBDY010000001">
    <property type="protein sequence ID" value="MBE1456056.1"/>
    <property type="molecule type" value="Genomic_DNA"/>
</dbReference>
<name>A0ABR9HAX1_9ACTN</name>
<keyword evidence="4" id="KW-0670">Pyruvate</keyword>
<feature type="domain" description="PEP-utilising enzyme mobile" evidence="2">
    <location>
        <begin position="752"/>
        <end position="822"/>
    </location>
</feature>
<keyword evidence="4" id="KW-0808">Transferase</keyword>
<dbReference type="SUPFAM" id="SSF56059">
    <property type="entry name" value="Glutathione synthetase ATP-binding domain-like"/>
    <property type="match status" value="1"/>
</dbReference>
<dbReference type="Gene3D" id="3.30.470.20">
    <property type="entry name" value="ATP-grasp fold, B domain"/>
    <property type="match status" value="2"/>
</dbReference>
<reference evidence="4 5" key="1">
    <citation type="submission" date="2020-10" db="EMBL/GenBank/DDBJ databases">
        <title>Sequencing the genomes of 1000 actinobacteria strains.</title>
        <authorList>
            <person name="Klenk H.-P."/>
        </authorList>
    </citation>
    <scope>NUCLEOTIDE SEQUENCE [LARGE SCALE GENOMIC DNA]</scope>
    <source>
        <strain evidence="4 5">DSM 45157</strain>
    </source>
</reference>
<organism evidence="4 5">
    <name type="scientific">Nocardiopsis terrae</name>
    <dbReference type="NCBI Taxonomy" id="372655"/>
    <lineage>
        <taxon>Bacteria</taxon>
        <taxon>Bacillati</taxon>
        <taxon>Actinomycetota</taxon>
        <taxon>Actinomycetes</taxon>
        <taxon>Streptosporangiales</taxon>
        <taxon>Nocardiopsidaceae</taxon>
        <taxon>Nocardiopsis</taxon>
    </lineage>
</organism>
<dbReference type="Gene3D" id="3.50.30.10">
    <property type="entry name" value="Phosphohistidine domain"/>
    <property type="match status" value="1"/>
</dbReference>
<dbReference type="InterPro" id="IPR013815">
    <property type="entry name" value="ATP_grasp_subdomain_1"/>
</dbReference>
<keyword evidence="5" id="KW-1185">Reference proteome</keyword>
<dbReference type="InterPro" id="IPR008279">
    <property type="entry name" value="PEP-util_enz_mobile_dom"/>
</dbReference>
<protein>
    <submittedName>
        <fullName evidence="4">Pyruvate,water dikinase</fullName>
        <ecNumber evidence="4">2.7.9.2</ecNumber>
    </submittedName>
</protein>
<proteinExistence type="predicted"/>
<dbReference type="InterPro" id="IPR002192">
    <property type="entry name" value="PPDK_AMP/ATP-bd"/>
</dbReference>
<gene>
    <name evidence="4" type="ORF">H4W79_000270</name>
</gene>
<evidence type="ECO:0000256" key="1">
    <source>
        <dbReference type="SAM" id="MobiDB-lite"/>
    </source>
</evidence>
<feature type="region of interest" description="Disordered" evidence="1">
    <location>
        <begin position="816"/>
        <end position="847"/>
    </location>
</feature>
<dbReference type="PANTHER" id="PTHR43615:SF1">
    <property type="entry name" value="PPDK_N DOMAIN-CONTAINING PROTEIN"/>
    <property type="match status" value="1"/>
</dbReference>
<sequence length="847" mass="90473">MPRSDEREREPVRVLTLDRIDPDLTGLVGGKAAGLAAAVRAGERVPPGFCVTTEAHRSGEVPRDEVAAAYEALGGGPVAVRSSATAEDLPDASFAGQQDTYLNVEGVDDLVGAVRRCWDSLRTDRAAAYRRDRGIDDRSVRMAVVVQRMVDPRAAGVLFTANPVTGTRGETVLDAVPGLGTAVVDGTAEPDRYLVRPDGSTDGPADGCLRPEEVAALHALGRRLQGLFGAPQDVEWAVDRDGTPWVLQSRAVTTLFPLPPARADGPGVYLEGGHMQGMLRPFTPLGFAALIEVSRDWFAAFTAGEGPGPESWMVNVGGRLYLDLTGLVRDRRTRDSLPGALALYGPGAGRAVRGLLRDPRFAPRPGRPLRAGAVLRGVRAAAPLLAGFAADAALALWNPARTRERVFGLGERARLGAKRTPEWVVTARDRLEYARHLQDPVMSGQMIAMLGPLYAGLVAAKLPEHLLSGVAEPSEVAVVLGGMPYNVTTGMDLELWRLAEGAREHRELLTRTPPEELAERHLAGDLPDIGLTGFLDRYGHRSAAEIDMGVPRWAENPAPVFSAIANYLRVDDPEQSPERRFGAAAERAVRMRDELVRRLARTSPLRARLTAFLLDRARELSGLREYPKFVWLYALAEVRRQMLSVGGELVALGRLDRAEDVVFLDFDEVGELLDGAELRALVAERRAEYRRELGRRRVPPLLLSDGTDLEAALPALPPAEGPDGELTGVAASPGTATGVARVVRDPAGASLAPGEILVAPTTDPGWTPLFMTAGGLVVETGSTVAHGPTVAREYGIPCVICVPGVTELVRDGQTVTVDGSAGTVRVEEPGESGESGESGEQEGTGSP</sequence>
<evidence type="ECO:0000313" key="4">
    <source>
        <dbReference type="EMBL" id="MBE1456056.1"/>
    </source>
</evidence>